<dbReference type="EC" id="3.5.1.28" evidence="2"/>
<accession>A0A918J5K5</accession>
<dbReference type="GO" id="GO:0009253">
    <property type="term" value="P:peptidoglycan catabolic process"/>
    <property type="evidence" value="ECO:0007669"/>
    <property type="project" value="InterPro"/>
</dbReference>
<dbReference type="InterPro" id="IPR002508">
    <property type="entry name" value="MurNAc-LAA_cat"/>
</dbReference>
<dbReference type="Pfam" id="PF01520">
    <property type="entry name" value="Amidase_3"/>
    <property type="match status" value="1"/>
</dbReference>
<evidence type="ECO:0000259" key="4">
    <source>
        <dbReference type="Pfam" id="PF01520"/>
    </source>
</evidence>
<comment type="caution">
    <text evidence="5">The sequence shown here is derived from an EMBL/GenBank/DDBJ whole genome shotgun (WGS) entry which is preliminary data.</text>
</comment>
<dbReference type="CDD" id="cd02696">
    <property type="entry name" value="MurNAc-LAA"/>
    <property type="match status" value="1"/>
</dbReference>
<dbReference type="EMBL" id="BMWP01000040">
    <property type="protein sequence ID" value="GGW49526.1"/>
    <property type="molecule type" value="Genomic_DNA"/>
</dbReference>
<evidence type="ECO:0000256" key="2">
    <source>
        <dbReference type="ARBA" id="ARBA00011901"/>
    </source>
</evidence>
<feature type="domain" description="MurNAc-LAA" evidence="4">
    <location>
        <begin position="30"/>
        <end position="134"/>
    </location>
</feature>
<keyword evidence="3" id="KW-0378">Hydrolase</keyword>
<protein>
    <recommendedName>
        <fullName evidence="2">N-acetylmuramoyl-L-alanine amidase</fullName>
        <ecNumber evidence="2">3.5.1.28</ecNumber>
    </recommendedName>
</protein>
<reference evidence="5" key="2">
    <citation type="submission" date="2020-09" db="EMBL/GenBank/DDBJ databases">
        <authorList>
            <person name="Sun Q."/>
            <person name="Kim S."/>
        </authorList>
    </citation>
    <scope>NUCLEOTIDE SEQUENCE</scope>
    <source>
        <strain evidence="5">KCTC 12113</strain>
    </source>
</reference>
<gene>
    <name evidence="5" type="ORF">GCM10007383_36790</name>
</gene>
<dbReference type="GO" id="GO:0008745">
    <property type="term" value="F:N-acetylmuramoyl-L-alanine amidase activity"/>
    <property type="evidence" value="ECO:0007669"/>
    <property type="project" value="UniProtKB-EC"/>
</dbReference>
<dbReference type="PANTHER" id="PTHR30404:SF0">
    <property type="entry name" value="N-ACETYLMURAMOYL-L-ALANINE AMIDASE AMIC"/>
    <property type="match status" value="1"/>
</dbReference>
<sequence length="145" mass="16248">MNRFLTVMFCIGLTFNTNSISAQKNNSLRVVLDPGHGGEDSGAIGVIGVNGIYEKDIVIQVAREVIRLNKELYNNRLEIYLTRYTDTFISLADRAKLVKSLLADVLISLHCNDSPIKESQGIEAYIQGSQSHRNLELRRESEHLA</sequence>
<dbReference type="PANTHER" id="PTHR30404">
    <property type="entry name" value="N-ACETYLMURAMOYL-L-ALANINE AMIDASE"/>
    <property type="match status" value="1"/>
</dbReference>
<comment type="catalytic activity">
    <reaction evidence="1">
        <text>Hydrolyzes the link between N-acetylmuramoyl residues and L-amino acid residues in certain cell-wall glycopeptides.</text>
        <dbReference type="EC" id="3.5.1.28"/>
    </reaction>
</comment>
<dbReference type="SUPFAM" id="SSF53187">
    <property type="entry name" value="Zn-dependent exopeptidases"/>
    <property type="match status" value="1"/>
</dbReference>
<evidence type="ECO:0000256" key="3">
    <source>
        <dbReference type="ARBA" id="ARBA00022801"/>
    </source>
</evidence>
<dbReference type="Gene3D" id="3.40.630.40">
    <property type="entry name" value="Zn-dependent exopeptidases"/>
    <property type="match status" value="1"/>
</dbReference>
<evidence type="ECO:0000313" key="6">
    <source>
        <dbReference type="Proteomes" id="UP000634668"/>
    </source>
</evidence>
<evidence type="ECO:0000256" key="1">
    <source>
        <dbReference type="ARBA" id="ARBA00001561"/>
    </source>
</evidence>
<organism evidence="5 6">
    <name type="scientific">Arenibacter certesii</name>
    <dbReference type="NCBI Taxonomy" id="228955"/>
    <lineage>
        <taxon>Bacteria</taxon>
        <taxon>Pseudomonadati</taxon>
        <taxon>Bacteroidota</taxon>
        <taxon>Flavobacteriia</taxon>
        <taxon>Flavobacteriales</taxon>
        <taxon>Flavobacteriaceae</taxon>
        <taxon>Arenibacter</taxon>
    </lineage>
</organism>
<evidence type="ECO:0000313" key="5">
    <source>
        <dbReference type="EMBL" id="GGW49526.1"/>
    </source>
</evidence>
<reference evidence="5" key="1">
    <citation type="journal article" date="2014" name="Int. J. Syst. Evol. Microbiol.">
        <title>Complete genome sequence of Corynebacterium casei LMG S-19264T (=DSM 44701T), isolated from a smear-ripened cheese.</title>
        <authorList>
            <consortium name="US DOE Joint Genome Institute (JGI-PGF)"/>
            <person name="Walter F."/>
            <person name="Albersmeier A."/>
            <person name="Kalinowski J."/>
            <person name="Ruckert C."/>
        </authorList>
    </citation>
    <scope>NUCLEOTIDE SEQUENCE</scope>
    <source>
        <strain evidence="5">KCTC 12113</strain>
    </source>
</reference>
<name>A0A918J5K5_9FLAO</name>
<dbReference type="Proteomes" id="UP000634668">
    <property type="component" value="Unassembled WGS sequence"/>
</dbReference>
<proteinExistence type="predicted"/>
<dbReference type="InterPro" id="IPR050695">
    <property type="entry name" value="N-acetylmuramoyl_amidase_3"/>
</dbReference>
<dbReference type="AlphaFoldDB" id="A0A918J5K5"/>
<dbReference type="GO" id="GO:0030288">
    <property type="term" value="C:outer membrane-bounded periplasmic space"/>
    <property type="evidence" value="ECO:0007669"/>
    <property type="project" value="TreeGrafter"/>
</dbReference>
<keyword evidence="6" id="KW-1185">Reference proteome</keyword>